<dbReference type="InterPro" id="IPR018060">
    <property type="entry name" value="HTH_AraC"/>
</dbReference>
<evidence type="ECO:0000313" key="5">
    <source>
        <dbReference type="EMBL" id="QWG01385.1"/>
    </source>
</evidence>
<feature type="domain" description="HTH araC/xylS-type" evidence="4">
    <location>
        <begin position="182"/>
        <end position="280"/>
    </location>
</feature>
<reference evidence="5 6" key="1">
    <citation type="submission" date="2021-05" db="EMBL/GenBank/DDBJ databases">
        <title>Comparative genomic studies on the polysaccharide-degrading batcterial strains of the Flammeovirga genus.</title>
        <authorList>
            <person name="Zewei F."/>
            <person name="Zheng Z."/>
            <person name="Yu L."/>
            <person name="Ruyue G."/>
            <person name="Yanhong M."/>
            <person name="Yuanyuan C."/>
            <person name="Jingyan G."/>
            <person name="Wenjun H."/>
        </authorList>
    </citation>
    <scope>NUCLEOTIDE SEQUENCE [LARGE SCALE GENOMIC DNA]</scope>
    <source>
        <strain evidence="5 6">NBRC:100898</strain>
    </source>
</reference>
<dbReference type="InterPro" id="IPR018062">
    <property type="entry name" value="HTH_AraC-typ_CS"/>
</dbReference>
<dbReference type="Pfam" id="PF12833">
    <property type="entry name" value="HTH_18"/>
    <property type="match status" value="1"/>
</dbReference>
<gene>
    <name evidence="5" type="ORF">KMW28_17220</name>
</gene>
<evidence type="ECO:0000256" key="3">
    <source>
        <dbReference type="ARBA" id="ARBA00023163"/>
    </source>
</evidence>
<keyword evidence="3" id="KW-0804">Transcription</keyword>
<accession>A0AAX1N5D2</accession>
<dbReference type="PROSITE" id="PS00041">
    <property type="entry name" value="HTH_ARAC_FAMILY_1"/>
    <property type="match status" value="1"/>
</dbReference>
<dbReference type="AlphaFoldDB" id="A0AAX1N5D2"/>
<dbReference type="Gene3D" id="1.10.10.60">
    <property type="entry name" value="Homeodomain-like"/>
    <property type="match status" value="2"/>
</dbReference>
<dbReference type="InterPro" id="IPR020449">
    <property type="entry name" value="Tscrpt_reg_AraC-type_HTH"/>
</dbReference>
<dbReference type="SUPFAM" id="SSF46689">
    <property type="entry name" value="Homeodomain-like"/>
    <property type="match status" value="2"/>
</dbReference>
<dbReference type="SMART" id="SM00342">
    <property type="entry name" value="HTH_ARAC"/>
    <property type="match status" value="1"/>
</dbReference>
<evidence type="ECO:0000313" key="6">
    <source>
        <dbReference type="Proteomes" id="UP000678679"/>
    </source>
</evidence>
<organism evidence="5 6">
    <name type="scientific">Flammeovirga yaeyamensis</name>
    <dbReference type="NCBI Taxonomy" id="367791"/>
    <lineage>
        <taxon>Bacteria</taxon>
        <taxon>Pseudomonadati</taxon>
        <taxon>Bacteroidota</taxon>
        <taxon>Cytophagia</taxon>
        <taxon>Cytophagales</taxon>
        <taxon>Flammeovirgaceae</taxon>
        <taxon>Flammeovirga</taxon>
    </lineage>
</organism>
<dbReference type="KEGG" id="fya:KMW28_17220"/>
<dbReference type="PRINTS" id="PR00032">
    <property type="entry name" value="HTHARAC"/>
</dbReference>
<dbReference type="GO" id="GO:0003700">
    <property type="term" value="F:DNA-binding transcription factor activity"/>
    <property type="evidence" value="ECO:0007669"/>
    <property type="project" value="InterPro"/>
</dbReference>
<keyword evidence="6" id="KW-1185">Reference proteome</keyword>
<evidence type="ECO:0000256" key="2">
    <source>
        <dbReference type="ARBA" id="ARBA00023125"/>
    </source>
</evidence>
<dbReference type="PANTHER" id="PTHR43280">
    <property type="entry name" value="ARAC-FAMILY TRANSCRIPTIONAL REGULATOR"/>
    <property type="match status" value="1"/>
</dbReference>
<dbReference type="PROSITE" id="PS01124">
    <property type="entry name" value="HTH_ARAC_FAMILY_2"/>
    <property type="match status" value="1"/>
</dbReference>
<dbReference type="PANTHER" id="PTHR43280:SF27">
    <property type="entry name" value="TRANSCRIPTIONAL REGULATOR MTLR"/>
    <property type="match status" value="1"/>
</dbReference>
<dbReference type="GO" id="GO:0043565">
    <property type="term" value="F:sequence-specific DNA binding"/>
    <property type="evidence" value="ECO:0007669"/>
    <property type="project" value="InterPro"/>
</dbReference>
<name>A0AAX1N5D2_9BACT</name>
<sequence>MKVFPEITPVSDENLFVLQHHHNADFDYPIHLHDDFELTLVEGCNGRRIVGNSVANFEQEDLVFLGPNIQHKWMKEEGSTDKPCVTTIQFKRSIFSDSLLNKNEFESIKGLFSNSGKGVVFEGTDRYRIKLILKDLVKSTGFERVLLFFNLLHQLGISTETRSLASEGFIGVHPQETSRRINKVLEFIFENYHRPIDVQEAAHLINMSDSAFSHFFKKRTGKSFIKFVNDIRLGKSTFFLINTNKNIAEICYECGFNNLSNFNRQFKKFKGVTPSIFRKSLANLQSVES</sequence>
<dbReference type="Proteomes" id="UP000678679">
    <property type="component" value="Chromosome 1"/>
</dbReference>
<keyword evidence="2" id="KW-0238">DNA-binding</keyword>
<dbReference type="RefSeq" id="WP_169662874.1">
    <property type="nucleotide sequence ID" value="NZ_CP076132.1"/>
</dbReference>
<proteinExistence type="predicted"/>
<dbReference type="EMBL" id="CP076132">
    <property type="protein sequence ID" value="QWG01385.1"/>
    <property type="molecule type" value="Genomic_DNA"/>
</dbReference>
<protein>
    <submittedName>
        <fullName evidence="5">Helix-turn-helix domain-containing protein</fullName>
    </submittedName>
</protein>
<evidence type="ECO:0000259" key="4">
    <source>
        <dbReference type="PROSITE" id="PS01124"/>
    </source>
</evidence>
<dbReference type="InterPro" id="IPR009057">
    <property type="entry name" value="Homeodomain-like_sf"/>
</dbReference>
<evidence type="ECO:0000256" key="1">
    <source>
        <dbReference type="ARBA" id="ARBA00023015"/>
    </source>
</evidence>
<keyword evidence="1" id="KW-0805">Transcription regulation</keyword>